<organism evidence="1 2">
    <name type="scientific">Halorubrum pallidum</name>
    <dbReference type="NCBI Taxonomy" id="1526114"/>
    <lineage>
        <taxon>Archaea</taxon>
        <taxon>Methanobacteriati</taxon>
        <taxon>Methanobacteriota</taxon>
        <taxon>Stenosarchaea group</taxon>
        <taxon>Halobacteria</taxon>
        <taxon>Halobacteriales</taxon>
        <taxon>Haloferacaceae</taxon>
        <taxon>Halorubrum</taxon>
    </lineage>
</organism>
<dbReference type="AlphaFoldDB" id="A0ABD5T208"/>
<name>A0ABD5T208_9EURY</name>
<evidence type="ECO:0000313" key="2">
    <source>
        <dbReference type="Proteomes" id="UP001596274"/>
    </source>
</evidence>
<comment type="caution">
    <text evidence="1">The sequence shown here is derived from an EMBL/GenBank/DDBJ whole genome shotgun (WGS) entry which is preliminary data.</text>
</comment>
<proteinExistence type="predicted"/>
<evidence type="ECO:0000313" key="1">
    <source>
        <dbReference type="EMBL" id="MFC6771202.1"/>
    </source>
</evidence>
<dbReference type="EMBL" id="JBHSWT010000301">
    <property type="protein sequence ID" value="MFC6771202.1"/>
    <property type="molecule type" value="Genomic_DNA"/>
</dbReference>
<keyword evidence="2" id="KW-1185">Reference proteome</keyword>
<protein>
    <submittedName>
        <fullName evidence="1">Uncharacterized protein</fullName>
    </submittedName>
</protein>
<feature type="non-terminal residue" evidence="1">
    <location>
        <position position="1"/>
    </location>
</feature>
<sequence length="71" mass="7441">TLRVVSGDEPTETDDQGRTTLLAALDETFDPGDAVSFGLVANLIADDDPGDLDAIPDGANVRLEIVAIDEE</sequence>
<dbReference type="Proteomes" id="UP001596274">
    <property type="component" value="Unassembled WGS sequence"/>
</dbReference>
<reference evidence="1 2" key="1">
    <citation type="journal article" date="2019" name="Int. J. Syst. Evol. Microbiol.">
        <title>The Global Catalogue of Microorganisms (GCM) 10K type strain sequencing project: providing services to taxonomists for standard genome sequencing and annotation.</title>
        <authorList>
            <consortium name="The Broad Institute Genomics Platform"/>
            <consortium name="The Broad Institute Genome Sequencing Center for Infectious Disease"/>
            <person name="Wu L."/>
            <person name="Ma J."/>
        </authorList>
    </citation>
    <scope>NUCLEOTIDE SEQUENCE [LARGE SCALE GENOMIC DNA]</scope>
    <source>
        <strain evidence="1 2">PJ61</strain>
    </source>
</reference>
<gene>
    <name evidence="1" type="ORF">ACFQDD_06675</name>
</gene>
<accession>A0ABD5T208</accession>